<accession>A0A9Q1JT73</accession>
<protein>
    <submittedName>
        <fullName evidence="2">Uncharacterized protein</fullName>
    </submittedName>
</protein>
<name>A0A9Q1JT73_9CARY</name>
<reference evidence="2" key="1">
    <citation type="submission" date="2022-04" db="EMBL/GenBank/DDBJ databases">
        <title>Carnegiea gigantea Genome sequencing and assembly v2.</title>
        <authorList>
            <person name="Copetti D."/>
            <person name="Sanderson M.J."/>
            <person name="Burquez A."/>
            <person name="Wojciechowski M.F."/>
        </authorList>
    </citation>
    <scope>NUCLEOTIDE SEQUENCE</scope>
    <source>
        <strain evidence="2">SGP5-SGP5p</strain>
        <tissue evidence="2">Aerial part</tissue>
    </source>
</reference>
<dbReference type="EMBL" id="JAKOGI010000780">
    <property type="protein sequence ID" value="KAJ8430594.1"/>
    <property type="molecule type" value="Genomic_DNA"/>
</dbReference>
<feature type="compositionally biased region" description="Basic and acidic residues" evidence="1">
    <location>
        <begin position="94"/>
        <end position="116"/>
    </location>
</feature>
<comment type="caution">
    <text evidence="2">The sequence shown here is derived from an EMBL/GenBank/DDBJ whole genome shotgun (WGS) entry which is preliminary data.</text>
</comment>
<proteinExistence type="predicted"/>
<feature type="compositionally biased region" description="Basic and acidic residues" evidence="1">
    <location>
        <begin position="58"/>
        <end position="79"/>
    </location>
</feature>
<organism evidence="2 3">
    <name type="scientific">Carnegiea gigantea</name>
    <dbReference type="NCBI Taxonomy" id="171969"/>
    <lineage>
        <taxon>Eukaryota</taxon>
        <taxon>Viridiplantae</taxon>
        <taxon>Streptophyta</taxon>
        <taxon>Embryophyta</taxon>
        <taxon>Tracheophyta</taxon>
        <taxon>Spermatophyta</taxon>
        <taxon>Magnoliopsida</taxon>
        <taxon>eudicotyledons</taxon>
        <taxon>Gunneridae</taxon>
        <taxon>Pentapetalae</taxon>
        <taxon>Caryophyllales</taxon>
        <taxon>Cactineae</taxon>
        <taxon>Cactaceae</taxon>
        <taxon>Cactoideae</taxon>
        <taxon>Echinocereeae</taxon>
        <taxon>Carnegiea</taxon>
    </lineage>
</organism>
<feature type="region of interest" description="Disordered" evidence="1">
    <location>
        <begin position="58"/>
        <end position="116"/>
    </location>
</feature>
<evidence type="ECO:0000256" key="1">
    <source>
        <dbReference type="SAM" id="MobiDB-lite"/>
    </source>
</evidence>
<gene>
    <name evidence="2" type="ORF">Cgig2_001679</name>
</gene>
<evidence type="ECO:0000313" key="2">
    <source>
        <dbReference type="EMBL" id="KAJ8430594.1"/>
    </source>
</evidence>
<keyword evidence="3" id="KW-1185">Reference proteome</keyword>
<evidence type="ECO:0000313" key="3">
    <source>
        <dbReference type="Proteomes" id="UP001153076"/>
    </source>
</evidence>
<sequence length="175" mass="19205">MSTVTGSIIQQVSKQVKKAVEPTSSARPLPCFEYMSATGCEPSHRHSLVVFHRHGEGMREAPHADRNGRSRGVNRDRSVGVEALYSRPPSHGRPTREAHTSFKRSEPARPEPRDKECSMEIVATIAGGYAEGITGPPGRPCRFSRLSKAAELQCPQWCSVGEKAHASPPDTMICW</sequence>
<dbReference type="Proteomes" id="UP001153076">
    <property type="component" value="Unassembled WGS sequence"/>
</dbReference>
<dbReference type="AlphaFoldDB" id="A0A9Q1JT73"/>